<dbReference type="AlphaFoldDB" id="A0A9P6ENA1"/>
<comment type="caution">
    <text evidence="1">The sequence shown here is derived from an EMBL/GenBank/DDBJ whole genome shotgun (WGS) entry which is preliminary data.</text>
</comment>
<organism evidence="1 2">
    <name type="scientific">Crepidotus variabilis</name>
    <dbReference type="NCBI Taxonomy" id="179855"/>
    <lineage>
        <taxon>Eukaryota</taxon>
        <taxon>Fungi</taxon>
        <taxon>Dikarya</taxon>
        <taxon>Basidiomycota</taxon>
        <taxon>Agaricomycotina</taxon>
        <taxon>Agaricomycetes</taxon>
        <taxon>Agaricomycetidae</taxon>
        <taxon>Agaricales</taxon>
        <taxon>Agaricineae</taxon>
        <taxon>Crepidotaceae</taxon>
        <taxon>Crepidotus</taxon>
    </lineage>
</organism>
<proteinExistence type="predicted"/>
<accession>A0A9P6ENA1</accession>
<evidence type="ECO:0000313" key="1">
    <source>
        <dbReference type="EMBL" id="KAF9532206.1"/>
    </source>
</evidence>
<evidence type="ECO:0000313" key="2">
    <source>
        <dbReference type="Proteomes" id="UP000807306"/>
    </source>
</evidence>
<reference evidence="1" key="1">
    <citation type="submission" date="2020-11" db="EMBL/GenBank/DDBJ databases">
        <authorList>
            <consortium name="DOE Joint Genome Institute"/>
            <person name="Ahrendt S."/>
            <person name="Riley R."/>
            <person name="Andreopoulos W."/>
            <person name="Labutti K."/>
            <person name="Pangilinan J."/>
            <person name="Ruiz-Duenas F.J."/>
            <person name="Barrasa J.M."/>
            <person name="Sanchez-Garcia M."/>
            <person name="Camarero S."/>
            <person name="Miyauchi S."/>
            <person name="Serrano A."/>
            <person name="Linde D."/>
            <person name="Babiker R."/>
            <person name="Drula E."/>
            <person name="Ayuso-Fernandez I."/>
            <person name="Pacheco R."/>
            <person name="Padilla G."/>
            <person name="Ferreira P."/>
            <person name="Barriuso J."/>
            <person name="Kellner H."/>
            <person name="Castanera R."/>
            <person name="Alfaro M."/>
            <person name="Ramirez L."/>
            <person name="Pisabarro A.G."/>
            <person name="Kuo A."/>
            <person name="Tritt A."/>
            <person name="Lipzen A."/>
            <person name="He G."/>
            <person name="Yan M."/>
            <person name="Ng V."/>
            <person name="Cullen D."/>
            <person name="Martin F."/>
            <person name="Rosso M.-N."/>
            <person name="Henrissat B."/>
            <person name="Hibbett D."/>
            <person name="Martinez A.T."/>
            <person name="Grigoriev I.V."/>
        </authorList>
    </citation>
    <scope>NUCLEOTIDE SEQUENCE</scope>
    <source>
        <strain evidence="1">CBS 506.95</strain>
    </source>
</reference>
<keyword evidence="2" id="KW-1185">Reference proteome</keyword>
<name>A0A9P6ENA1_9AGAR</name>
<dbReference type="Proteomes" id="UP000807306">
    <property type="component" value="Unassembled WGS sequence"/>
</dbReference>
<sequence length="139" mass="15525">MAKKAHRILGISSRRKGKKAVTLEFEAIDGRSWGKRLTQGPSISESIWAVFKSYFVGLDPQHLSLLVWVSSSFDARHSVFQALSTSPSWISEHAGQEVTPTCLAYAPQTKAQATDEQSLKSNRAVQKARIDHRIEIFVE</sequence>
<protein>
    <submittedName>
        <fullName evidence="1">Uncharacterized protein</fullName>
    </submittedName>
</protein>
<dbReference type="EMBL" id="MU157832">
    <property type="protein sequence ID" value="KAF9532206.1"/>
    <property type="molecule type" value="Genomic_DNA"/>
</dbReference>
<gene>
    <name evidence="1" type="ORF">CPB83DRAFT_832848</name>
</gene>